<gene>
    <name evidence="2" type="ORF">MCOR_23949</name>
</gene>
<evidence type="ECO:0000313" key="2">
    <source>
        <dbReference type="EMBL" id="CAC5388700.1"/>
    </source>
</evidence>
<dbReference type="Gene3D" id="3.30.160.60">
    <property type="entry name" value="Classic Zinc Finger"/>
    <property type="match status" value="1"/>
</dbReference>
<evidence type="ECO:0000313" key="3">
    <source>
        <dbReference type="Proteomes" id="UP000507470"/>
    </source>
</evidence>
<dbReference type="Pfam" id="PF06739">
    <property type="entry name" value="SBBP"/>
    <property type="match status" value="1"/>
</dbReference>
<dbReference type="Proteomes" id="UP000507470">
    <property type="component" value="Unassembled WGS sequence"/>
</dbReference>
<dbReference type="SUPFAM" id="SSF63829">
    <property type="entry name" value="Calcium-dependent phosphotriesterase"/>
    <property type="match status" value="1"/>
</dbReference>
<dbReference type="Gene3D" id="2.120.10.30">
    <property type="entry name" value="TolB, C-terminal domain"/>
    <property type="match status" value="1"/>
</dbReference>
<dbReference type="InterPro" id="IPR047153">
    <property type="entry name" value="TRIM45/56/19-like"/>
</dbReference>
<dbReference type="CDD" id="cd19756">
    <property type="entry name" value="Bbox2"/>
    <property type="match status" value="1"/>
</dbReference>
<sequence length="638" mass="71731">MEIHFKICASCLQDGETVPSSEWCWNCMEGLCTECVKYHRRQKPSRQHKLVLINTIPNFDVLLSYIQTSCPLHNNEQLLSFCSTHRDLCCQLCVNTSHRDCQQVITLSEAATTTTNANVAEKIRSLEELLEIKTETIRKSLVSQGEEVVQKVQQMRKETDKYFDYLEEEVKKNLIVQHESYLKLVHQENNIVDECCLEIKIMKELVCVLSDDIPSEISFQLRNEMMKQLQNHNTKFLGSTKQAYQFVFKPVDVMSILETNVKSLGEICITKISDVCQVSGNNVIYQRTNEQIGNRYSLQSDSNDNAECKRNCKMSSKEMSIECPSGPLENQSKQPEVPKATVGIRIGSNEDYSEPLKEPSVLGDHKLQTGRKNSESLSNVERKSETASLSHKLQLSVLGSNVTSTECCYLPDGKLVLVDTTGKFVISCNDKGRQLKKVSLTQEPLDISVYDKTRLIVALGNNGIQVLNIISLRPLGKVINLGGKCTAVTHDNEKVIVAVDDKLKLITIDGKLIRHIDHPGLVWSLSGVFNGKIYYSDFSDDDDVLHCITLDGKNIFSYKHPQLIGPTGVAVDTHGNVYVAGLSSHNVHQLSGDGKLLSIILTKSDGIKYPRGMAYNLEKRELLLINQDRKTIQFYAIH</sequence>
<dbReference type="InterPro" id="IPR011042">
    <property type="entry name" value="6-blade_b-propeller_TolB-like"/>
</dbReference>
<dbReference type="InterPro" id="IPR010620">
    <property type="entry name" value="SBBP_repeat"/>
</dbReference>
<keyword evidence="3" id="KW-1185">Reference proteome</keyword>
<protein>
    <submittedName>
        <fullName evidence="2">TRIM2_3</fullName>
    </submittedName>
</protein>
<reference evidence="2 3" key="1">
    <citation type="submission" date="2020-06" db="EMBL/GenBank/DDBJ databases">
        <authorList>
            <person name="Li R."/>
            <person name="Bekaert M."/>
        </authorList>
    </citation>
    <scope>NUCLEOTIDE SEQUENCE [LARGE SCALE GENOMIC DNA]</scope>
    <source>
        <strain evidence="3">wild</strain>
    </source>
</reference>
<dbReference type="OrthoDB" id="6068390at2759"/>
<evidence type="ECO:0000256" key="1">
    <source>
        <dbReference type="SAM" id="MobiDB-lite"/>
    </source>
</evidence>
<dbReference type="SUPFAM" id="SSF57845">
    <property type="entry name" value="B-box zinc-binding domain"/>
    <property type="match status" value="1"/>
</dbReference>
<dbReference type="EMBL" id="CACVKT020004242">
    <property type="protein sequence ID" value="CAC5388700.1"/>
    <property type="molecule type" value="Genomic_DNA"/>
</dbReference>
<dbReference type="PANTHER" id="PTHR25462">
    <property type="entry name" value="BONUS, ISOFORM C-RELATED"/>
    <property type="match status" value="1"/>
</dbReference>
<feature type="region of interest" description="Disordered" evidence="1">
    <location>
        <begin position="344"/>
        <end position="383"/>
    </location>
</feature>
<dbReference type="PANTHER" id="PTHR25462:SF296">
    <property type="entry name" value="MEIOTIC P26, ISOFORM F"/>
    <property type="match status" value="1"/>
</dbReference>
<name>A0A6J8C0Q7_MYTCO</name>
<organism evidence="2 3">
    <name type="scientific">Mytilus coruscus</name>
    <name type="common">Sea mussel</name>
    <dbReference type="NCBI Taxonomy" id="42192"/>
    <lineage>
        <taxon>Eukaryota</taxon>
        <taxon>Metazoa</taxon>
        <taxon>Spiralia</taxon>
        <taxon>Lophotrochozoa</taxon>
        <taxon>Mollusca</taxon>
        <taxon>Bivalvia</taxon>
        <taxon>Autobranchia</taxon>
        <taxon>Pteriomorphia</taxon>
        <taxon>Mytilida</taxon>
        <taxon>Mytiloidea</taxon>
        <taxon>Mytilidae</taxon>
        <taxon>Mytilinae</taxon>
        <taxon>Mytilus</taxon>
    </lineage>
</organism>
<dbReference type="AlphaFoldDB" id="A0A6J8C0Q7"/>
<proteinExistence type="predicted"/>
<accession>A0A6J8C0Q7</accession>